<reference evidence="1" key="1">
    <citation type="submission" date="2013-07" db="EMBL/GenBank/DDBJ databases">
        <title>Sub-species coevolution in mutualistic symbiosis.</title>
        <authorList>
            <person name="Murfin K."/>
            <person name="Klassen J."/>
            <person name="Lee M."/>
            <person name="Forst S."/>
            <person name="Stock P."/>
            <person name="Goodrich-Blair H."/>
        </authorList>
    </citation>
    <scope>NUCLEOTIDE SEQUENCE [LARGE SCALE GENOMIC DNA]</scope>
    <source>
        <strain evidence="1">Kraussei Becker Underwood</strain>
    </source>
</reference>
<proteinExistence type="predicted"/>
<dbReference type="EMBL" id="CBSZ010000430">
    <property type="protein sequence ID" value="CDH26748.1"/>
    <property type="molecule type" value="Genomic_DNA"/>
</dbReference>
<protein>
    <submittedName>
        <fullName evidence="1">Uncharacterized protein</fullName>
    </submittedName>
</protein>
<sequence length="52" mass="5911">MKVWIICIPGFEGDFEPIAAFSDMDKAGDYIESKGFHSWSLDNLTIDDPEEE</sequence>
<accession>A0A077PZZ8</accession>
<dbReference type="RefSeq" id="WP_155271953.1">
    <property type="nucleotide sequence ID" value="NZ_CAWLXS010000090.1"/>
</dbReference>
<organism evidence="1 2">
    <name type="scientific">Xenorhabdus bovienii str. kraussei Becker Underwood</name>
    <dbReference type="NCBI Taxonomy" id="1398204"/>
    <lineage>
        <taxon>Bacteria</taxon>
        <taxon>Pseudomonadati</taxon>
        <taxon>Pseudomonadota</taxon>
        <taxon>Gammaproteobacteria</taxon>
        <taxon>Enterobacterales</taxon>
        <taxon>Morganellaceae</taxon>
        <taxon>Xenorhabdus</taxon>
    </lineage>
</organism>
<comment type="caution">
    <text evidence="1">The sequence shown here is derived from an EMBL/GenBank/DDBJ whole genome shotgun (WGS) entry which is preliminary data.</text>
</comment>
<evidence type="ECO:0000313" key="1">
    <source>
        <dbReference type="EMBL" id="CDH26748.1"/>
    </source>
</evidence>
<evidence type="ECO:0000313" key="2">
    <source>
        <dbReference type="Proteomes" id="UP000028493"/>
    </source>
</evidence>
<dbReference type="AlphaFoldDB" id="A0A077PZZ8"/>
<dbReference type="Proteomes" id="UP000028493">
    <property type="component" value="Unassembled WGS sequence"/>
</dbReference>
<gene>
    <name evidence="1" type="ORF">XBKB1_910013</name>
</gene>
<dbReference type="HOGENOM" id="CLU_3086313_0_0_6"/>
<name>A0A077PZZ8_XENBV</name>